<dbReference type="EC" id="1.13.11.8" evidence="2"/>
<keyword evidence="3" id="KW-1185">Reference proteome</keyword>
<dbReference type="GO" id="GO:0008198">
    <property type="term" value="F:ferrous iron binding"/>
    <property type="evidence" value="ECO:0007669"/>
    <property type="project" value="InterPro"/>
</dbReference>
<dbReference type="EMBL" id="JAUSUL010000001">
    <property type="protein sequence ID" value="MDQ0314395.1"/>
    <property type="molecule type" value="Genomic_DNA"/>
</dbReference>
<protein>
    <submittedName>
        <fullName evidence="2">Protocatechuate 4,5-dioxygenase beta chain</fullName>
        <ecNumber evidence="2">1.13.11.8</ecNumber>
    </submittedName>
</protein>
<feature type="domain" description="Extradiol ring-cleavage dioxygenase class III enzyme subunit B" evidence="1">
    <location>
        <begin position="8"/>
        <end position="255"/>
    </location>
</feature>
<sequence length="279" mass="30880">MAEFVSIMGMAHAPGVTGWIESCPQEEQDAIQAGYEELGRIMKAARPDVIIGVANDHLLNLPLKKPPHWRVDAAEDWHGPAEFFKAWLKQPGYHVRGRPDVADTIHRIASADGHNIDKGHGLLFDDNWSVPLWYLGYDVPIVPIHMNCINPPVPTPEECVAFGRTLRRIVREELPADLRVGLIATGGLSHEPGGPRYFTMDDEFDRWFLDLIAESDAERICREATVERMNAAGGGGTTELLAWMVVMAAAGGEKGRPTFYVPSAEMRCGIGATVWERFA</sequence>
<dbReference type="Proteomes" id="UP001229244">
    <property type="component" value="Unassembled WGS sequence"/>
</dbReference>
<evidence type="ECO:0000313" key="2">
    <source>
        <dbReference type="EMBL" id="MDQ0314395.1"/>
    </source>
</evidence>
<keyword evidence="2" id="KW-0560">Oxidoreductase</keyword>
<dbReference type="AlphaFoldDB" id="A0AAE3VMD0"/>
<comment type="caution">
    <text evidence="2">The sequence shown here is derived from an EMBL/GenBank/DDBJ whole genome shotgun (WGS) entry which is preliminary data.</text>
</comment>
<dbReference type="RefSeq" id="WP_306884169.1">
    <property type="nucleotide sequence ID" value="NZ_JAUSUL010000001.1"/>
</dbReference>
<name>A0AAE3VMD0_9HYPH</name>
<organism evidence="2 3">
    <name type="scientific">Amorphus orientalis</name>
    <dbReference type="NCBI Taxonomy" id="649198"/>
    <lineage>
        <taxon>Bacteria</taxon>
        <taxon>Pseudomonadati</taxon>
        <taxon>Pseudomonadota</taxon>
        <taxon>Alphaproteobacteria</taxon>
        <taxon>Hyphomicrobiales</taxon>
        <taxon>Amorphaceae</taxon>
        <taxon>Amorphus</taxon>
    </lineage>
</organism>
<dbReference type="Pfam" id="PF02900">
    <property type="entry name" value="LigB"/>
    <property type="match status" value="1"/>
</dbReference>
<dbReference type="GO" id="GO:0018579">
    <property type="term" value="F:protocatechuate 4,5-dioxygenase activity"/>
    <property type="evidence" value="ECO:0007669"/>
    <property type="project" value="UniProtKB-EC"/>
</dbReference>
<dbReference type="SUPFAM" id="SSF53213">
    <property type="entry name" value="LigB-like"/>
    <property type="match status" value="1"/>
</dbReference>
<evidence type="ECO:0000313" key="3">
    <source>
        <dbReference type="Proteomes" id="UP001229244"/>
    </source>
</evidence>
<gene>
    <name evidence="2" type="ORF">J2S73_000832</name>
</gene>
<reference evidence="2" key="1">
    <citation type="submission" date="2023-07" db="EMBL/GenBank/DDBJ databases">
        <title>Genomic Encyclopedia of Type Strains, Phase IV (KMG-IV): sequencing the most valuable type-strain genomes for metagenomic binning, comparative biology and taxonomic classification.</title>
        <authorList>
            <person name="Goeker M."/>
        </authorList>
    </citation>
    <scope>NUCLEOTIDE SEQUENCE</scope>
    <source>
        <strain evidence="2">DSM 21202</strain>
    </source>
</reference>
<dbReference type="Gene3D" id="3.40.830.10">
    <property type="entry name" value="LigB-like"/>
    <property type="match status" value="1"/>
</dbReference>
<proteinExistence type="predicted"/>
<accession>A0AAE3VMD0</accession>
<evidence type="ECO:0000259" key="1">
    <source>
        <dbReference type="Pfam" id="PF02900"/>
    </source>
</evidence>
<dbReference type="InterPro" id="IPR004183">
    <property type="entry name" value="Xdiol_dOase_suB"/>
</dbReference>